<dbReference type="Pfam" id="PF01966">
    <property type="entry name" value="HD"/>
    <property type="match status" value="1"/>
</dbReference>
<dbReference type="Proteomes" id="UP000824209">
    <property type="component" value="Unassembled WGS sequence"/>
</dbReference>
<reference evidence="2" key="2">
    <citation type="submission" date="2021-04" db="EMBL/GenBank/DDBJ databases">
        <authorList>
            <person name="Gilroy R."/>
        </authorList>
    </citation>
    <scope>NUCLEOTIDE SEQUENCE</scope>
    <source>
        <strain evidence="2">ChiBcec8-14828</strain>
    </source>
</reference>
<accession>A0A9D2M1Q7</accession>
<dbReference type="SUPFAM" id="SSF109604">
    <property type="entry name" value="HD-domain/PDEase-like"/>
    <property type="match status" value="1"/>
</dbReference>
<proteinExistence type="predicted"/>
<dbReference type="CDD" id="cd00077">
    <property type="entry name" value="HDc"/>
    <property type="match status" value="1"/>
</dbReference>
<protein>
    <submittedName>
        <fullName evidence="2">HD domain-containing protein</fullName>
    </submittedName>
</protein>
<dbReference type="Gene3D" id="1.10.3210.10">
    <property type="entry name" value="Hypothetical protein af1432"/>
    <property type="match status" value="1"/>
</dbReference>
<feature type="domain" description="HD/PDEase" evidence="1">
    <location>
        <begin position="17"/>
        <end position="147"/>
    </location>
</feature>
<organism evidence="2 3">
    <name type="scientific">Candidatus Ruthenibacterium avium</name>
    <dbReference type="NCBI Taxonomy" id="2838751"/>
    <lineage>
        <taxon>Bacteria</taxon>
        <taxon>Bacillati</taxon>
        <taxon>Bacillota</taxon>
        <taxon>Clostridia</taxon>
        <taxon>Eubacteriales</taxon>
        <taxon>Oscillospiraceae</taxon>
        <taxon>Ruthenibacterium</taxon>
    </lineage>
</organism>
<gene>
    <name evidence="2" type="ORF">H9943_05270</name>
</gene>
<reference evidence="2" key="1">
    <citation type="journal article" date="2021" name="PeerJ">
        <title>Extensive microbial diversity within the chicken gut microbiome revealed by metagenomics and culture.</title>
        <authorList>
            <person name="Gilroy R."/>
            <person name="Ravi A."/>
            <person name="Getino M."/>
            <person name="Pursley I."/>
            <person name="Horton D.L."/>
            <person name="Alikhan N.F."/>
            <person name="Baker D."/>
            <person name="Gharbi K."/>
            <person name="Hall N."/>
            <person name="Watson M."/>
            <person name="Adriaenssens E.M."/>
            <person name="Foster-Nyarko E."/>
            <person name="Jarju S."/>
            <person name="Secka A."/>
            <person name="Antonio M."/>
            <person name="Oren A."/>
            <person name="Chaudhuri R.R."/>
            <person name="La Ragione R."/>
            <person name="Hildebrand F."/>
            <person name="Pallen M.J."/>
        </authorList>
    </citation>
    <scope>NUCLEOTIDE SEQUENCE</scope>
    <source>
        <strain evidence="2">ChiBcec8-14828</strain>
    </source>
</reference>
<dbReference type="EMBL" id="DWYA01000050">
    <property type="protein sequence ID" value="HJB39791.1"/>
    <property type="molecule type" value="Genomic_DNA"/>
</dbReference>
<evidence type="ECO:0000313" key="3">
    <source>
        <dbReference type="Proteomes" id="UP000824209"/>
    </source>
</evidence>
<dbReference type="InterPro" id="IPR003607">
    <property type="entry name" value="HD/PDEase_dom"/>
</dbReference>
<evidence type="ECO:0000259" key="1">
    <source>
        <dbReference type="SMART" id="SM00471"/>
    </source>
</evidence>
<comment type="caution">
    <text evidence="2">The sequence shown here is derived from an EMBL/GenBank/DDBJ whole genome shotgun (WGS) entry which is preliminary data.</text>
</comment>
<dbReference type="InterPro" id="IPR006674">
    <property type="entry name" value="HD_domain"/>
</dbReference>
<dbReference type="SMART" id="SM00471">
    <property type="entry name" value="HDc"/>
    <property type="match status" value="1"/>
</dbReference>
<sequence>MNELQAKQALLEAEERNPGPWIGHSESVAENAKLIAERCGLDAQKAYIMGLLHDIGRREGVSGIKHIFDGYHYMMGMGEKEIAQICLTHSFPLKDVTTYIGTYDCTDEQLAFLQDFLEKSQQDDYDRLIQLCDAISLPKGACIMEKRLMDVALRHGLPEFSLDKWKAFLALKQYFDERCGCNLYEFLPGVFENSIGSLL</sequence>
<name>A0A9D2M1Q7_9FIRM</name>
<dbReference type="AlphaFoldDB" id="A0A9D2M1Q7"/>
<evidence type="ECO:0000313" key="2">
    <source>
        <dbReference type="EMBL" id="HJB39791.1"/>
    </source>
</evidence>